<keyword evidence="3" id="KW-1003">Cell membrane</keyword>
<evidence type="ECO:0000256" key="6">
    <source>
        <dbReference type="SAM" id="MobiDB-lite"/>
    </source>
</evidence>
<keyword evidence="2" id="KW-0813">Transport</keyword>
<dbReference type="Pfam" id="PF13379">
    <property type="entry name" value="NMT1_2"/>
    <property type="match status" value="1"/>
</dbReference>
<evidence type="ECO:0000313" key="7">
    <source>
        <dbReference type="EMBL" id="RCN56962.1"/>
    </source>
</evidence>
<evidence type="ECO:0000256" key="4">
    <source>
        <dbReference type="ARBA" id="ARBA00022519"/>
    </source>
</evidence>
<dbReference type="PANTHER" id="PTHR30024:SF43">
    <property type="entry name" value="BLL4572 PROTEIN"/>
    <property type="match status" value="1"/>
</dbReference>
<comment type="subcellular location">
    <subcellularLocation>
        <location evidence="1">Endomembrane system</location>
    </subcellularLocation>
</comment>
<evidence type="ECO:0000256" key="3">
    <source>
        <dbReference type="ARBA" id="ARBA00022475"/>
    </source>
</evidence>
<dbReference type="EMBL" id="PSYR01000002">
    <property type="protein sequence ID" value="RCN56962.1"/>
    <property type="molecule type" value="Genomic_DNA"/>
</dbReference>
<proteinExistence type="predicted"/>
<name>A0A368HI26_9GAMM</name>
<reference evidence="7 8" key="1">
    <citation type="submission" date="2018-02" db="EMBL/GenBank/DDBJ databases">
        <title>Insights into the biology of acidophilic members of the Acidiferrobacteraceae family derived from comparative genomic analyses.</title>
        <authorList>
            <person name="Issotta F."/>
            <person name="Thyssen C."/>
            <person name="Mena C."/>
            <person name="Moya A."/>
            <person name="Bellenberg S."/>
            <person name="Sproer C."/>
            <person name="Covarrubias P.C."/>
            <person name="Sand W."/>
            <person name="Quatrini R."/>
            <person name="Vera M."/>
        </authorList>
    </citation>
    <scope>NUCLEOTIDE SEQUENCE [LARGE SCALE GENOMIC DNA]</scope>
    <source>
        <strain evidence="8">m-1</strain>
    </source>
</reference>
<dbReference type="CDD" id="cd13553">
    <property type="entry name" value="PBP2_NrtA_CpmA_like"/>
    <property type="match status" value="1"/>
</dbReference>
<dbReference type="AlphaFoldDB" id="A0A368HI26"/>
<organism evidence="7 8">
    <name type="scientific">Acidiferrobacter thiooxydans</name>
    <dbReference type="NCBI Taxonomy" id="163359"/>
    <lineage>
        <taxon>Bacteria</taxon>
        <taxon>Pseudomonadati</taxon>
        <taxon>Pseudomonadota</taxon>
        <taxon>Gammaproteobacteria</taxon>
        <taxon>Acidiferrobacterales</taxon>
        <taxon>Acidiferrobacteraceae</taxon>
        <taxon>Acidiferrobacter</taxon>
    </lineage>
</organism>
<accession>A0A368HI26</accession>
<evidence type="ECO:0000313" key="8">
    <source>
        <dbReference type="Proteomes" id="UP000253250"/>
    </source>
</evidence>
<dbReference type="Proteomes" id="UP000253250">
    <property type="component" value="Unassembled WGS sequence"/>
</dbReference>
<keyword evidence="4" id="KW-0997">Cell inner membrane</keyword>
<dbReference type="SUPFAM" id="SSF53850">
    <property type="entry name" value="Periplasmic binding protein-like II"/>
    <property type="match status" value="1"/>
</dbReference>
<dbReference type="PANTHER" id="PTHR30024">
    <property type="entry name" value="ALIPHATIC SULFONATES-BINDING PROTEIN-RELATED"/>
    <property type="match status" value="1"/>
</dbReference>
<protein>
    <submittedName>
        <fullName evidence="7">Nitrate ABC transporter substrate-binding protein</fullName>
    </submittedName>
</protein>
<dbReference type="GO" id="GO:0012505">
    <property type="term" value="C:endomembrane system"/>
    <property type="evidence" value="ECO:0007669"/>
    <property type="project" value="UniProtKB-SubCell"/>
</dbReference>
<dbReference type="Gene3D" id="3.40.190.10">
    <property type="entry name" value="Periplasmic binding protein-like II"/>
    <property type="match status" value="2"/>
</dbReference>
<comment type="caution">
    <text evidence="7">The sequence shown here is derived from an EMBL/GenBank/DDBJ whole genome shotgun (WGS) entry which is preliminary data.</text>
</comment>
<dbReference type="OrthoDB" id="9815454at2"/>
<evidence type="ECO:0000256" key="5">
    <source>
        <dbReference type="ARBA" id="ARBA00023136"/>
    </source>
</evidence>
<keyword evidence="5" id="KW-0472">Membrane</keyword>
<feature type="region of interest" description="Disordered" evidence="6">
    <location>
        <begin position="58"/>
        <end position="87"/>
    </location>
</feature>
<sequence length="500" mass="55236">MHKACAIWQRVDKVSNIGPPHPMRPAVSLTRGPTPPWHETCSFPSCPTRGERPMTCDTGRPYPDPDPQRPQGHDACHKSHIGAHAPHAGADPVAESVLRALYPHSGMRRALLKSLGAQGLLAVVASLFPYRAAEAMLWDRTAPEHKHVRIAYLPIMCATPLIMAHAHGGFAREGLAVTLEKTTSWAIVRDRLAAGRLQVAHLLAPMPLTMSMGVGSPRVGVDCAALQNINGQAITLHLRHRNRRDPRTWKGMRFAIPFDYSIHNLLLRYYIAHYGLDPSRDVTLRVMPPPDMVANLRAGNIDGFLGPEPFNQRAVYDGFGYIHTLSLDIWDGHPCCSLSVRSDLVREAPGTFAAVTRALIAAAEFAHPAANRPGMVATLASSRYLNQPATVVNQVLTGRFADGLGHVRDVPDRIDFAPYPYPAMAVWILSQLKRWGYVHRHLRYQDIARQVYLAADAARMLRAQGYAQPASQAPDFRIMGRTFDPARPRAYLASLADGRR</sequence>
<dbReference type="InterPro" id="IPR044527">
    <property type="entry name" value="NrtA/CpmA_ABC-bd_dom"/>
</dbReference>
<gene>
    <name evidence="7" type="ORF">C4900_14620</name>
</gene>
<keyword evidence="8" id="KW-1185">Reference proteome</keyword>
<evidence type="ECO:0000256" key="1">
    <source>
        <dbReference type="ARBA" id="ARBA00004308"/>
    </source>
</evidence>
<evidence type="ECO:0000256" key="2">
    <source>
        <dbReference type="ARBA" id="ARBA00022448"/>
    </source>
</evidence>